<proteinExistence type="predicted"/>
<dbReference type="Pfam" id="PF04313">
    <property type="entry name" value="HSDR_N"/>
    <property type="match status" value="1"/>
</dbReference>
<evidence type="ECO:0000256" key="1">
    <source>
        <dbReference type="SAM" id="Coils"/>
    </source>
</evidence>
<dbReference type="InterPro" id="IPR017035">
    <property type="entry name" value="UCP035009_HsdR_All3000-type"/>
</dbReference>
<dbReference type="AlphaFoldDB" id="A0A3E0ILA8"/>
<dbReference type="GO" id="GO:0009035">
    <property type="term" value="F:type I site-specific deoxyribonuclease activity"/>
    <property type="evidence" value="ECO:0007669"/>
    <property type="project" value="UniProtKB-EC"/>
</dbReference>
<gene>
    <name evidence="4" type="ORF">DOS76_08715</name>
    <name evidence="3" type="ORF">DOS83_12605</name>
</gene>
<evidence type="ECO:0000313" key="6">
    <source>
        <dbReference type="Proteomes" id="UP000256562"/>
    </source>
</evidence>
<keyword evidence="3" id="KW-0255">Endonuclease</keyword>
<keyword evidence="3" id="KW-0378">Hydrolase</keyword>
<keyword evidence="3" id="KW-0540">Nuclease</keyword>
<feature type="domain" description="Restriction endonuclease type I HsdR N-terminal" evidence="2">
    <location>
        <begin position="28"/>
        <end position="131"/>
    </location>
</feature>
<comment type="caution">
    <text evidence="3">The sequence shown here is derived from an EMBL/GenBank/DDBJ whole genome shotgun (WGS) entry which is preliminary data.</text>
</comment>
<evidence type="ECO:0000313" key="4">
    <source>
        <dbReference type="EMBL" id="REI20489.1"/>
    </source>
</evidence>
<dbReference type="Proteomes" id="UP000256337">
    <property type="component" value="Unassembled WGS sequence"/>
</dbReference>
<accession>A0A3E0ILA8</accession>
<keyword evidence="1" id="KW-0175">Coiled coil</keyword>
<dbReference type="GO" id="GO:0009307">
    <property type="term" value="P:DNA restriction-modification system"/>
    <property type="evidence" value="ECO:0007669"/>
    <property type="project" value="UniProtKB-KW"/>
</dbReference>
<name>A0A3E0ILA8_9STAP</name>
<evidence type="ECO:0000259" key="2">
    <source>
        <dbReference type="Pfam" id="PF04313"/>
    </source>
</evidence>
<evidence type="ECO:0000313" key="5">
    <source>
        <dbReference type="Proteomes" id="UP000256337"/>
    </source>
</evidence>
<dbReference type="OrthoDB" id="9148007at2"/>
<dbReference type="GO" id="GO:0003677">
    <property type="term" value="F:DNA binding"/>
    <property type="evidence" value="ECO:0007669"/>
    <property type="project" value="UniProtKB-KW"/>
</dbReference>
<organism evidence="3 6">
    <name type="scientific">Staphylococcus felis</name>
    <dbReference type="NCBI Taxonomy" id="46127"/>
    <lineage>
        <taxon>Bacteria</taxon>
        <taxon>Bacillati</taxon>
        <taxon>Bacillota</taxon>
        <taxon>Bacilli</taxon>
        <taxon>Bacillales</taxon>
        <taxon>Staphylococcaceae</taxon>
        <taxon>Staphylococcus</taxon>
    </lineage>
</organism>
<feature type="coiled-coil region" evidence="1">
    <location>
        <begin position="6"/>
        <end position="33"/>
    </location>
</feature>
<dbReference type="EMBL" id="QKXQ01000627">
    <property type="protein sequence ID" value="REH90203.1"/>
    <property type="molecule type" value="Genomic_DNA"/>
</dbReference>
<evidence type="ECO:0000313" key="3">
    <source>
        <dbReference type="EMBL" id="REH90203.1"/>
    </source>
</evidence>
<reference evidence="5 6" key="1">
    <citation type="journal article" date="2018" name="Vet. Microbiol.">
        <title>Characterisation of Staphylococcus felis isolated from cats using whole genome sequencing.</title>
        <authorList>
            <person name="Worthing K."/>
            <person name="Pang S."/>
            <person name="Trott D.J."/>
            <person name="Abraham S."/>
            <person name="Coombs G.W."/>
            <person name="Jordan D."/>
            <person name="McIntyre L."/>
            <person name="Davies M.R."/>
            <person name="Norris J."/>
        </authorList>
    </citation>
    <scope>NUCLEOTIDE SEQUENCE [LARGE SCALE GENOMIC DNA]</scope>
    <source>
        <strain evidence="4 5">F25</strain>
        <strain evidence="3 6">F9</strain>
    </source>
</reference>
<sequence length="362" mass="42497">MEDNKMNDFIKQIEELSERVEKLKDNIKTEEATKNALILPFFQKLGYDVFNPMEFTPEFIADVGIKKGEKVDYAIISNDNPTILIECKSVNEQLHNHDSQLFRYFGTSTSKFGILTNGIEYRFYTDLEEPNKMDSKPFLTINLSKLRENSVKELYKFKKENFDIDNISSSAYELKYMNLLKNFFVEQLDNPKEDFVKYLLTEVYEGVKTKTIIDRFTPTVKNTLNTMINEKVADRLNAALNSNSDSPIINKISTESNVNEETSFTKKDEIITTPEELESYSMVKVVASEIIETDRIFYRDNRSYFNIIVDDNIRRWIMRLYINSKKMQFILNNEDKTTINIEKPIEILKYKEVIQKVISKFI</sequence>
<dbReference type="PIRSF" id="PIRSF035009">
    <property type="entry name" value="UCP035009_HSDR_N"/>
    <property type="match status" value="1"/>
</dbReference>
<dbReference type="EMBL" id="QKYD01000125">
    <property type="protein sequence ID" value="REI20489.1"/>
    <property type="molecule type" value="Genomic_DNA"/>
</dbReference>
<dbReference type="GO" id="GO:0005524">
    <property type="term" value="F:ATP binding"/>
    <property type="evidence" value="ECO:0007669"/>
    <property type="project" value="UniProtKB-KW"/>
</dbReference>
<dbReference type="InterPro" id="IPR007409">
    <property type="entry name" value="Restrct_endonuc_type1_HsdR_N"/>
</dbReference>
<protein>
    <submittedName>
        <fullName evidence="3">Endonuclease</fullName>
    </submittedName>
</protein>
<dbReference type="Proteomes" id="UP000256562">
    <property type="component" value="Unassembled WGS sequence"/>
</dbReference>